<sequence length="99" mass="11388">MPNNFRWYSTIDLTVLLHGNREGASVASRVFRSSAVVRRHDYTTIPILLIHDFMCANALSLAFQFYGIGLLIQRWSWIVNMLTCTITIRINCECTKSFS</sequence>
<name>A0A678T8U6_SACOF</name>
<protein>
    <submittedName>
        <fullName evidence="1">Uncharacterized protein</fullName>
    </submittedName>
</protein>
<reference evidence="1" key="1">
    <citation type="submission" date="2018-04" db="EMBL/GenBank/DDBJ databases">
        <title>Comparative Analysis of Homologous Sequences of Saccharum officinarum and Saccharum spontaneum Reveals Independent Polyploidization Events.</title>
        <authorList>
            <person name="Sharma A."/>
            <person name="Song J."/>
            <person name="Lin Q."/>
            <person name="Singh R."/>
            <person name="Ramos N."/>
            <person name="Wang K."/>
            <person name="Zhang J."/>
            <person name="Ming R."/>
            <person name="Yu Q."/>
        </authorList>
    </citation>
    <scope>NUCLEOTIDE SEQUENCE</scope>
</reference>
<proteinExistence type="predicted"/>
<organism evidence="1">
    <name type="scientific">Saccharum officinarum</name>
    <name type="common">Sugarcane</name>
    <dbReference type="NCBI Taxonomy" id="4547"/>
    <lineage>
        <taxon>Eukaryota</taxon>
        <taxon>Viridiplantae</taxon>
        <taxon>Streptophyta</taxon>
        <taxon>Embryophyta</taxon>
        <taxon>Tracheophyta</taxon>
        <taxon>Spermatophyta</taxon>
        <taxon>Magnoliopsida</taxon>
        <taxon>Liliopsida</taxon>
        <taxon>Poales</taxon>
        <taxon>Poaceae</taxon>
        <taxon>PACMAD clade</taxon>
        <taxon>Panicoideae</taxon>
        <taxon>Andropogonodae</taxon>
        <taxon>Andropogoneae</taxon>
        <taxon>Saccharinae</taxon>
        <taxon>Saccharum</taxon>
        <taxon>Saccharum officinarum species complex</taxon>
    </lineage>
</organism>
<evidence type="ECO:0000313" key="1">
    <source>
        <dbReference type="EMBL" id="AWA44818.1"/>
    </source>
</evidence>
<gene>
    <name evidence="1" type="ORF">SO37C23_000007</name>
</gene>
<dbReference type="AlphaFoldDB" id="A0A678T8U6"/>
<accession>A0A678T8U6</accession>
<dbReference type="EMBL" id="MH182524">
    <property type="protein sequence ID" value="AWA44818.1"/>
    <property type="molecule type" value="Genomic_DNA"/>
</dbReference>